<organism evidence="3 4">
    <name type="scientific">Aulographum hederae CBS 113979</name>
    <dbReference type="NCBI Taxonomy" id="1176131"/>
    <lineage>
        <taxon>Eukaryota</taxon>
        <taxon>Fungi</taxon>
        <taxon>Dikarya</taxon>
        <taxon>Ascomycota</taxon>
        <taxon>Pezizomycotina</taxon>
        <taxon>Dothideomycetes</taxon>
        <taxon>Pleosporomycetidae</taxon>
        <taxon>Aulographales</taxon>
        <taxon>Aulographaceae</taxon>
    </lineage>
</organism>
<gene>
    <name evidence="3" type="ORF">K402DRAFT_294982</name>
</gene>
<feature type="non-terminal residue" evidence="3">
    <location>
        <position position="161"/>
    </location>
</feature>
<feature type="region of interest" description="Disordered" evidence="1">
    <location>
        <begin position="58"/>
        <end position="91"/>
    </location>
</feature>
<name>A0A6G1GSP7_9PEZI</name>
<keyword evidence="4" id="KW-1185">Reference proteome</keyword>
<sequence length="161" mass="15484">MLTQNLLVALAYASMVSALPLNINLGAYSPALVVGDGEISFGGAQSAGEIMETLASGAANSGRQGGAPAPGAGAGAGGEAPGAAQQPAPVPVAVEPAPAAAAVAAELLRREINGFREALRFAGNAMKDQPKVELGTGGEGSGVGITVNPGENVRAGTPAAG</sequence>
<feature type="region of interest" description="Disordered" evidence="1">
    <location>
        <begin position="130"/>
        <end position="161"/>
    </location>
</feature>
<evidence type="ECO:0000313" key="4">
    <source>
        <dbReference type="Proteomes" id="UP000800041"/>
    </source>
</evidence>
<feature type="signal peptide" evidence="2">
    <location>
        <begin position="1"/>
        <end position="18"/>
    </location>
</feature>
<accession>A0A6G1GSP7</accession>
<keyword evidence="2" id="KW-0732">Signal</keyword>
<dbReference type="OrthoDB" id="3941683at2759"/>
<protein>
    <submittedName>
        <fullName evidence="3">Uncharacterized protein</fullName>
    </submittedName>
</protein>
<proteinExistence type="predicted"/>
<dbReference type="Proteomes" id="UP000800041">
    <property type="component" value="Unassembled WGS sequence"/>
</dbReference>
<evidence type="ECO:0000313" key="3">
    <source>
        <dbReference type="EMBL" id="KAF1983824.1"/>
    </source>
</evidence>
<evidence type="ECO:0000256" key="2">
    <source>
        <dbReference type="SAM" id="SignalP"/>
    </source>
</evidence>
<feature type="compositionally biased region" description="Low complexity" evidence="1">
    <location>
        <begin position="81"/>
        <end position="91"/>
    </location>
</feature>
<dbReference type="AlphaFoldDB" id="A0A6G1GSP7"/>
<reference evidence="3" key="1">
    <citation type="journal article" date="2020" name="Stud. Mycol.">
        <title>101 Dothideomycetes genomes: a test case for predicting lifestyles and emergence of pathogens.</title>
        <authorList>
            <person name="Haridas S."/>
            <person name="Albert R."/>
            <person name="Binder M."/>
            <person name="Bloem J."/>
            <person name="Labutti K."/>
            <person name="Salamov A."/>
            <person name="Andreopoulos B."/>
            <person name="Baker S."/>
            <person name="Barry K."/>
            <person name="Bills G."/>
            <person name="Bluhm B."/>
            <person name="Cannon C."/>
            <person name="Castanera R."/>
            <person name="Culley D."/>
            <person name="Daum C."/>
            <person name="Ezra D."/>
            <person name="Gonzalez J."/>
            <person name="Henrissat B."/>
            <person name="Kuo A."/>
            <person name="Liang C."/>
            <person name="Lipzen A."/>
            <person name="Lutzoni F."/>
            <person name="Magnuson J."/>
            <person name="Mondo S."/>
            <person name="Nolan M."/>
            <person name="Ohm R."/>
            <person name="Pangilinan J."/>
            <person name="Park H.-J."/>
            <person name="Ramirez L."/>
            <person name="Alfaro M."/>
            <person name="Sun H."/>
            <person name="Tritt A."/>
            <person name="Yoshinaga Y."/>
            <person name="Zwiers L.-H."/>
            <person name="Turgeon B."/>
            <person name="Goodwin S."/>
            <person name="Spatafora J."/>
            <person name="Crous P."/>
            <person name="Grigoriev I."/>
        </authorList>
    </citation>
    <scope>NUCLEOTIDE SEQUENCE</scope>
    <source>
        <strain evidence="3">CBS 113979</strain>
    </source>
</reference>
<evidence type="ECO:0000256" key="1">
    <source>
        <dbReference type="SAM" id="MobiDB-lite"/>
    </source>
</evidence>
<feature type="chain" id="PRO_5026325825" evidence="2">
    <location>
        <begin position="19"/>
        <end position="161"/>
    </location>
</feature>
<dbReference type="EMBL" id="ML977172">
    <property type="protein sequence ID" value="KAF1983824.1"/>
    <property type="molecule type" value="Genomic_DNA"/>
</dbReference>